<dbReference type="SMART" id="SM00418">
    <property type="entry name" value="HTH_ARSR"/>
    <property type="match status" value="1"/>
</dbReference>
<dbReference type="Pfam" id="PF01022">
    <property type="entry name" value="HTH_5"/>
    <property type="match status" value="1"/>
</dbReference>
<dbReference type="AlphaFoldDB" id="A0A1G2NDX4"/>
<dbReference type="InterPro" id="IPR036388">
    <property type="entry name" value="WH-like_DNA-bd_sf"/>
</dbReference>
<keyword evidence="2" id="KW-0238">DNA-binding</keyword>
<dbReference type="PANTHER" id="PTHR43132:SF2">
    <property type="entry name" value="ARSENICAL RESISTANCE OPERON REPRESSOR ARSR-RELATED"/>
    <property type="match status" value="1"/>
</dbReference>
<dbReference type="InterPro" id="IPR036390">
    <property type="entry name" value="WH_DNA-bd_sf"/>
</dbReference>
<evidence type="ECO:0000313" key="5">
    <source>
        <dbReference type="EMBL" id="OHA34288.1"/>
    </source>
</evidence>
<dbReference type="PANTHER" id="PTHR43132">
    <property type="entry name" value="ARSENICAL RESISTANCE OPERON REPRESSOR ARSR-RELATED"/>
    <property type="match status" value="1"/>
</dbReference>
<reference evidence="5 6" key="1">
    <citation type="journal article" date="2016" name="Nat. Commun.">
        <title>Thousands of microbial genomes shed light on interconnected biogeochemical processes in an aquifer system.</title>
        <authorList>
            <person name="Anantharaman K."/>
            <person name="Brown C.T."/>
            <person name="Hug L.A."/>
            <person name="Sharon I."/>
            <person name="Castelle C.J."/>
            <person name="Probst A.J."/>
            <person name="Thomas B.C."/>
            <person name="Singh A."/>
            <person name="Wilkins M.J."/>
            <person name="Karaoz U."/>
            <person name="Brodie E.L."/>
            <person name="Williams K.H."/>
            <person name="Hubbard S.S."/>
            <person name="Banfield J.F."/>
        </authorList>
    </citation>
    <scope>NUCLEOTIDE SEQUENCE [LARGE SCALE GENOMIC DNA]</scope>
</reference>
<evidence type="ECO:0000256" key="3">
    <source>
        <dbReference type="ARBA" id="ARBA00023163"/>
    </source>
</evidence>
<comment type="caution">
    <text evidence="5">The sequence shown here is derived from an EMBL/GenBank/DDBJ whole genome shotgun (WGS) entry which is preliminary data.</text>
</comment>
<sequence length="125" mass="14460">MPTARAYRFYASILQNTSIEIGQGDIIKIRWYDKNMALEYRKVERMVKGFANHNRLKILELLEDEPELSVADITERLKMGYENASDHIRKIAIAGLVMKRNSGPSVLHRLTPRGRSILVFCKKLQ</sequence>
<feature type="domain" description="HTH arsR-type" evidence="4">
    <location>
        <begin position="35"/>
        <end position="125"/>
    </location>
</feature>
<dbReference type="InterPro" id="IPR051011">
    <property type="entry name" value="Metal_resp_trans_reg"/>
</dbReference>
<dbReference type="PROSITE" id="PS50987">
    <property type="entry name" value="HTH_ARSR_2"/>
    <property type="match status" value="1"/>
</dbReference>
<dbReference type="SUPFAM" id="SSF46785">
    <property type="entry name" value="Winged helix' DNA-binding domain"/>
    <property type="match status" value="1"/>
</dbReference>
<accession>A0A1G2NDX4</accession>
<dbReference type="InterPro" id="IPR001845">
    <property type="entry name" value="HTH_ArsR_DNA-bd_dom"/>
</dbReference>
<dbReference type="EMBL" id="MHSA01000013">
    <property type="protein sequence ID" value="OHA34288.1"/>
    <property type="molecule type" value="Genomic_DNA"/>
</dbReference>
<evidence type="ECO:0000256" key="1">
    <source>
        <dbReference type="ARBA" id="ARBA00023015"/>
    </source>
</evidence>
<dbReference type="PRINTS" id="PR00778">
    <property type="entry name" value="HTHARSR"/>
</dbReference>
<evidence type="ECO:0000259" key="4">
    <source>
        <dbReference type="PROSITE" id="PS50987"/>
    </source>
</evidence>
<evidence type="ECO:0000313" key="6">
    <source>
        <dbReference type="Proteomes" id="UP000177797"/>
    </source>
</evidence>
<dbReference type="Proteomes" id="UP000177797">
    <property type="component" value="Unassembled WGS sequence"/>
</dbReference>
<dbReference type="GO" id="GO:0003700">
    <property type="term" value="F:DNA-binding transcription factor activity"/>
    <property type="evidence" value="ECO:0007669"/>
    <property type="project" value="InterPro"/>
</dbReference>
<keyword evidence="1" id="KW-0805">Transcription regulation</keyword>
<dbReference type="GO" id="GO:0003677">
    <property type="term" value="F:DNA binding"/>
    <property type="evidence" value="ECO:0007669"/>
    <property type="project" value="UniProtKB-KW"/>
</dbReference>
<organism evidence="5 6">
    <name type="scientific">Candidatus Taylorbacteria bacterium RIFCSPLOWO2_01_FULL_48_100</name>
    <dbReference type="NCBI Taxonomy" id="1802322"/>
    <lineage>
        <taxon>Bacteria</taxon>
        <taxon>Candidatus Tayloriibacteriota</taxon>
    </lineage>
</organism>
<keyword evidence="3" id="KW-0804">Transcription</keyword>
<protein>
    <recommendedName>
        <fullName evidence="4">HTH arsR-type domain-containing protein</fullName>
    </recommendedName>
</protein>
<evidence type="ECO:0000256" key="2">
    <source>
        <dbReference type="ARBA" id="ARBA00023125"/>
    </source>
</evidence>
<name>A0A1G2NDX4_9BACT</name>
<gene>
    <name evidence="5" type="ORF">A2938_02015</name>
</gene>
<dbReference type="Gene3D" id="1.10.10.10">
    <property type="entry name" value="Winged helix-like DNA-binding domain superfamily/Winged helix DNA-binding domain"/>
    <property type="match status" value="1"/>
</dbReference>
<proteinExistence type="predicted"/>